<dbReference type="InterPro" id="IPR032282">
    <property type="entry name" value="HAGH_C"/>
</dbReference>
<comment type="caution">
    <text evidence="7">The sequence shown here is derived from an EMBL/GenBank/DDBJ whole genome shotgun (WGS) entry which is preliminary data.</text>
</comment>
<keyword evidence="8" id="KW-1185">Reference proteome</keyword>
<dbReference type="GO" id="GO:0019243">
    <property type="term" value="P:methylglyoxal catabolic process to D-lactate via S-lactoyl-glutathione"/>
    <property type="evidence" value="ECO:0007669"/>
    <property type="project" value="InterPro"/>
</dbReference>
<evidence type="ECO:0000313" key="8">
    <source>
        <dbReference type="Proteomes" id="UP000735302"/>
    </source>
</evidence>
<dbReference type="PIRSF" id="PIRSF005457">
    <property type="entry name" value="Glx"/>
    <property type="match status" value="1"/>
</dbReference>
<dbReference type="SUPFAM" id="SSF56281">
    <property type="entry name" value="Metallo-hydrolase/oxidoreductase"/>
    <property type="match status" value="1"/>
</dbReference>
<proteinExistence type="inferred from homology"/>
<name>A0AAV4BPN5_9GAST</name>
<dbReference type="AlphaFoldDB" id="A0AAV4BPN5"/>
<keyword evidence="4 7" id="KW-0378">Hydrolase</keyword>
<dbReference type="EMBL" id="BLXT01005252">
    <property type="protein sequence ID" value="GFO21327.1"/>
    <property type="molecule type" value="Genomic_DNA"/>
</dbReference>
<evidence type="ECO:0000256" key="4">
    <source>
        <dbReference type="ARBA" id="ARBA00022801"/>
    </source>
</evidence>
<dbReference type="Pfam" id="PF00753">
    <property type="entry name" value="Lactamase_B"/>
    <property type="match status" value="1"/>
</dbReference>
<reference evidence="7 8" key="1">
    <citation type="journal article" date="2021" name="Elife">
        <title>Chloroplast acquisition without the gene transfer in kleptoplastic sea slugs, Plakobranchus ocellatus.</title>
        <authorList>
            <person name="Maeda T."/>
            <person name="Takahashi S."/>
            <person name="Yoshida T."/>
            <person name="Shimamura S."/>
            <person name="Takaki Y."/>
            <person name="Nagai Y."/>
            <person name="Toyoda A."/>
            <person name="Suzuki Y."/>
            <person name="Arimoto A."/>
            <person name="Ishii H."/>
            <person name="Satoh N."/>
            <person name="Nishiyama T."/>
            <person name="Hasebe M."/>
            <person name="Maruyama T."/>
            <person name="Minagawa J."/>
            <person name="Obokata J."/>
            <person name="Shigenobu S."/>
        </authorList>
    </citation>
    <scope>NUCLEOTIDE SEQUENCE [LARGE SCALE GENOMIC DNA]</scope>
</reference>
<dbReference type="Gene3D" id="3.60.15.10">
    <property type="entry name" value="Ribonuclease Z/Hydroxyacylglutathione hydrolase-like"/>
    <property type="match status" value="1"/>
</dbReference>
<evidence type="ECO:0000256" key="1">
    <source>
        <dbReference type="ARBA" id="ARBA00001947"/>
    </source>
</evidence>
<dbReference type="InterPro" id="IPR001279">
    <property type="entry name" value="Metallo-B-lactamas"/>
</dbReference>
<dbReference type="GO" id="GO:0005739">
    <property type="term" value="C:mitochondrion"/>
    <property type="evidence" value="ECO:0007669"/>
    <property type="project" value="TreeGrafter"/>
</dbReference>
<accession>A0AAV4BPN5</accession>
<dbReference type="InterPro" id="IPR017782">
    <property type="entry name" value="Hydroxyacylglutathione_Hdrlase"/>
</dbReference>
<dbReference type="GO" id="GO:0004416">
    <property type="term" value="F:hydroxyacylglutathione hydrolase activity"/>
    <property type="evidence" value="ECO:0007669"/>
    <property type="project" value="InterPro"/>
</dbReference>
<keyword evidence="3" id="KW-0479">Metal-binding</keyword>
<organism evidence="7 8">
    <name type="scientific">Plakobranchus ocellatus</name>
    <dbReference type="NCBI Taxonomy" id="259542"/>
    <lineage>
        <taxon>Eukaryota</taxon>
        <taxon>Metazoa</taxon>
        <taxon>Spiralia</taxon>
        <taxon>Lophotrochozoa</taxon>
        <taxon>Mollusca</taxon>
        <taxon>Gastropoda</taxon>
        <taxon>Heterobranchia</taxon>
        <taxon>Euthyneura</taxon>
        <taxon>Panpulmonata</taxon>
        <taxon>Sacoglossa</taxon>
        <taxon>Placobranchoidea</taxon>
        <taxon>Plakobranchidae</taxon>
        <taxon>Plakobranchus</taxon>
    </lineage>
</organism>
<protein>
    <submittedName>
        <fullName evidence="7">Hydroxyacylglutathione hydrolase</fullName>
    </submittedName>
</protein>
<feature type="domain" description="Metallo-beta-lactamase" evidence="6">
    <location>
        <begin position="64"/>
        <end position="226"/>
    </location>
</feature>
<dbReference type="InterPro" id="IPR036866">
    <property type="entry name" value="RibonucZ/Hydroxyglut_hydro"/>
</dbReference>
<dbReference type="PANTHER" id="PTHR11935">
    <property type="entry name" value="BETA LACTAMASE DOMAIN"/>
    <property type="match status" value="1"/>
</dbReference>
<dbReference type="CDD" id="cd07723">
    <property type="entry name" value="hydroxyacylglutathione_hydrolase_MBL-fold"/>
    <property type="match status" value="1"/>
</dbReference>
<sequence length="323" mass="36576">MATKAGGCLFRIGYLLYSRTRIGYYYHQKDITKARDKFGEDGHTQMTQFDYGNLRIVPIPMVSDNYAYLVQDRKNNKAVVVDPGHAAPVEKVLRQMDVEPDAILITHKHWDHSGGNQELKRAFPQAAVYGSSTDSVPDITRQLNDGDKIEFGDLSFRVLSTPGHTVGHIVYILDGSMFGTEDSLFSGDCLFLGGCGRMFEAPSKVMLSSLDKLADLNGNTKLWPGHEYAIDNLEFALHVDPDNRRVQDKLEWAKEKRENKLCTCPSTIEEERAYNPFLRTSEESILRSIGIVGDGEFSQPTNEIRARALMEIRERKDKFNYKL</sequence>
<evidence type="ECO:0000256" key="2">
    <source>
        <dbReference type="ARBA" id="ARBA00006759"/>
    </source>
</evidence>
<dbReference type="Proteomes" id="UP000735302">
    <property type="component" value="Unassembled WGS sequence"/>
</dbReference>
<dbReference type="SMART" id="SM00849">
    <property type="entry name" value="Lactamase_B"/>
    <property type="match status" value="1"/>
</dbReference>
<evidence type="ECO:0000256" key="3">
    <source>
        <dbReference type="ARBA" id="ARBA00022723"/>
    </source>
</evidence>
<gene>
    <name evidence="7" type="ORF">PoB_004783200</name>
</gene>
<evidence type="ECO:0000259" key="6">
    <source>
        <dbReference type="SMART" id="SM00849"/>
    </source>
</evidence>
<dbReference type="HAMAP" id="MF_01374">
    <property type="entry name" value="Glyoxalase_2"/>
    <property type="match status" value="1"/>
</dbReference>
<dbReference type="GO" id="GO:0046872">
    <property type="term" value="F:metal ion binding"/>
    <property type="evidence" value="ECO:0007669"/>
    <property type="project" value="UniProtKB-KW"/>
</dbReference>
<dbReference type="Pfam" id="PF16123">
    <property type="entry name" value="HAGH_C"/>
    <property type="match status" value="1"/>
</dbReference>
<evidence type="ECO:0000256" key="5">
    <source>
        <dbReference type="ARBA" id="ARBA00022833"/>
    </source>
</evidence>
<keyword evidence="5" id="KW-0862">Zinc</keyword>
<dbReference type="PANTHER" id="PTHR11935:SF116">
    <property type="entry name" value="HYDROLASE PNKD-RELATED"/>
    <property type="match status" value="1"/>
</dbReference>
<comment type="similarity">
    <text evidence="2">Belongs to the metallo-beta-lactamase superfamily. Glyoxalase II family.</text>
</comment>
<comment type="cofactor">
    <cofactor evidence="1">
        <name>Zn(2+)</name>
        <dbReference type="ChEBI" id="CHEBI:29105"/>
    </cofactor>
</comment>
<dbReference type="InterPro" id="IPR035680">
    <property type="entry name" value="Clx_II_MBL"/>
</dbReference>
<dbReference type="NCBIfam" id="TIGR03413">
    <property type="entry name" value="GSH_gloB"/>
    <property type="match status" value="1"/>
</dbReference>
<evidence type="ECO:0000313" key="7">
    <source>
        <dbReference type="EMBL" id="GFO21327.1"/>
    </source>
</evidence>